<organism evidence="2 3">
    <name type="scientific">Sulfobacillus harzensis</name>
    <dbReference type="NCBI Taxonomy" id="2729629"/>
    <lineage>
        <taxon>Bacteria</taxon>
        <taxon>Bacillati</taxon>
        <taxon>Bacillota</taxon>
        <taxon>Clostridia</taxon>
        <taxon>Eubacteriales</taxon>
        <taxon>Clostridiales Family XVII. Incertae Sedis</taxon>
        <taxon>Sulfobacillus</taxon>
    </lineage>
</organism>
<dbReference type="RefSeq" id="WP_169096755.1">
    <property type="nucleotide sequence ID" value="NZ_JABBVZ010000007.1"/>
</dbReference>
<comment type="caution">
    <text evidence="2">The sequence shown here is derived from an EMBL/GenBank/DDBJ whole genome shotgun (WGS) entry which is preliminary data.</text>
</comment>
<dbReference type="AlphaFoldDB" id="A0A7Y0Q1G1"/>
<reference evidence="2 3" key="1">
    <citation type="submission" date="2020-04" db="EMBL/GenBank/DDBJ databases">
        <authorList>
            <person name="Zhang R."/>
            <person name="Schippers A."/>
        </authorList>
    </citation>
    <scope>NUCLEOTIDE SEQUENCE [LARGE SCALE GENOMIC DNA]</scope>
    <source>
        <strain evidence="2 3">DSM 109850</strain>
    </source>
</reference>
<evidence type="ECO:0000313" key="2">
    <source>
        <dbReference type="EMBL" id="NMP21422.1"/>
    </source>
</evidence>
<gene>
    <name evidence="2" type="ORF">HIJ39_03495</name>
</gene>
<sequence length="100" mass="10910">MRSQENVSASTDLVVCRCEWVTWGVVQQALESFQPTSLRELKLVTRWGMGMCQGRVCRPLMACVHLPDGDTGGPPGLSPRIPYKPVAMSALFSEGGQEDA</sequence>
<dbReference type="Gene3D" id="1.10.10.1100">
    <property type="entry name" value="BFD-like [2Fe-2S]-binding domain"/>
    <property type="match status" value="1"/>
</dbReference>
<feature type="domain" description="BFD-like [2Fe-2S]-binding" evidence="1">
    <location>
        <begin position="14"/>
        <end position="60"/>
    </location>
</feature>
<evidence type="ECO:0000259" key="1">
    <source>
        <dbReference type="Pfam" id="PF04324"/>
    </source>
</evidence>
<proteinExistence type="predicted"/>
<protein>
    <recommendedName>
        <fullName evidence="1">BFD-like [2Fe-2S]-binding domain-containing protein</fullName>
    </recommendedName>
</protein>
<dbReference type="Proteomes" id="UP000533476">
    <property type="component" value="Unassembled WGS sequence"/>
</dbReference>
<name>A0A7Y0Q1G1_9FIRM</name>
<dbReference type="InterPro" id="IPR007419">
    <property type="entry name" value="BFD-like_2Fe2S-bd_dom"/>
</dbReference>
<dbReference type="EMBL" id="JABBVZ010000007">
    <property type="protein sequence ID" value="NMP21422.1"/>
    <property type="molecule type" value="Genomic_DNA"/>
</dbReference>
<evidence type="ECO:0000313" key="3">
    <source>
        <dbReference type="Proteomes" id="UP000533476"/>
    </source>
</evidence>
<dbReference type="InterPro" id="IPR041854">
    <property type="entry name" value="BFD-like_2Fe2S-bd_dom_sf"/>
</dbReference>
<accession>A0A7Y0Q1G1</accession>
<keyword evidence="3" id="KW-1185">Reference proteome</keyword>
<dbReference type="Pfam" id="PF04324">
    <property type="entry name" value="Fer2_BFD"/>
    <property type="match status" value="1"/>
</dbReference>